<evidence type="ECO:0000313" key="2">
    <source>
        <dbReference type="Proteomes" id="UP000199504"/>
    </source>
</evidence>
<dbReference type="AlphaFoldDB" id="A0A1C4TZ91"/>
<dbReference type="RefSeq" id="WP_091601052.1">
    <property type="nucleotide sequence ID" value="NZ_FMCX01000001.1"/>
</dbReference>
<evidence type="ECO:0000313" key="1">
    <source>
        <dbReference type="EMBL" id="SCE64716.1"/>
    </source>
</evidence>
<name>A0A1C4TZ91_9ACTN</name>
<dbReference type="EMBL" id="FMCX01000001">
    <property type="protein sequence ID" value="SCE64716.1"/>
    <property type="molecule type" value="Genomic_DNA"/>
</dbReference>
<accession>A0A1C4TZ91</accession>
<reference evidence="2" key="1">
    <citation type="submission" date="2016-06" db="EMBL/GenBank/DDBJ databases">
        <authorList>
            <person name="Varghese N."/>
            <person name="Submissions Spin"/>
        </authorList>
    </citation>
    <scope>NUCLEOTIDE SEQUENCE [LARGE SCALE GENOMIC DNA]</scope>
    <source>
        <strain evidence="2">DSM 44830</strain>
    </source>
</reference>
<protein>
    <recommendedName>
        <fullName evidence="3">Tetratricopeptide repeat-containing protein</fullName>
    </recommendedName>
</protein>
<proteinExistence type="predicted"/>
<dbReference type="Proteomes" id="UP000199504">
    <property type="component" value="Unassembled WGS sequence"/>
</dbReference>
<organism evidence="1 2">
    <name type="scientific">Micromonospora mirobrigensis</name>
    <dbReference type="NCBI Taxonomy" id="262898"/>
    <lineage>
        <taxon>Bacteria</taxon>
        <taxon>Bacillati</taxon>
        <taxon>Actinomycetota</taxon>
        <taxon>Actinomycetes</taxon>
        <taxon>Micromonosporales</taxon>
        <taxon>Micromonosporaceae</taxon>
        <taxon>Micromonospora</taxon>
    </lineage>
</organism>
<gene>
    <name evidence="1" type="ORF">GA0070564_10188</name>
</gene>
<dbReference type="STRING" id="262898.GA0070564_10188"/>
<sequence length="77" mass="8147">MTAAADRELLKTAYEAWEASDWALAAESLEALLRRHPDRPGAQAVHVAAPPAEVAALMDAWVAEAPSGRSWTGPVPA</sequence>
<keyword evidence="2" id="KW-1185">Reference proteome</keyword>
<evidence type="ECO:0008006" key="3">
    <source>
        <dbReference type="Google" id="ProtNLM"/>
    </source>
</evidence>